<gene>
    <name evidence="4" type="ORF">BG04_602</name>
</gene>
<evidence type="ECO:0000256" key="1">
    <source>
        <dbReference type="ARBA" id="ARBA00022801"/>
    </source>
</evidence>
<dbReference type="PANTHER" id="PTHR10272:SF0">
    <property type="entry name" value="PLATELET-ACTIVATING FACTOR ACETYLHYDROLASE"/>
    <property type="match status" value="1"/>
</dbReference>
<reference evidence="4 5" key="1">
    <citation type="journal article" date="2015" name="Genome Announc.">
        <title>Complete genome sequences for 35 biothreat assay-relevant bacillus species.</title>
        <authorList>
            <person name="Johnson S.L."/>
            <person name="Daligault H.E."/>
            <person name="Davenport K.W."/>
            <person name="Jaissle J."/>
            <person name="Frey K.G."/>
            <person name="Ladner J.T."/>
            <person name="Broomall S.M."/>
            <person name="Bishop-Lilly K.A."/>
            <person name="Bruce D.C."/>
            <person name="Gibbons H.S."/>
            <person name="Coyne S.R."/>
            <person name="Lo C.C."/>
            <person name="Meincke L."/>
            <person name="Munk A.C."/>
            <person name="Koroleva G.I."/>
            <person name="Rosenzweig C.N."/>
            <person name="Palacios G.F."/>
            <person name="Redden C.L."/>
            <person name="Minogue T.D."/>
            <person name="Chain P.S."/>
        </authorList>
    </citation>
    <scope>NUCLEOTIDE SEQUENCE [LARGE SCALE GENOMIC DNA]</scope>
    <source>
        <strain evidence="5">ATCC 14581 / DSM 32 / JCM 2506 / NBRC 15308 / NCIMB 9376 / NCTC 10342 / NRRL B-14308 / VKM B-512</strain>
    </source>
</reference>
<evidence type="ECO:0000313" key="4">
    <source>
        <dbReference type="EMBL" id="AJI21124.1"/>
    </source>
</evidence>
<dbReference type="GeneID" id="93644102"/>
<keyword evidence="3" id="KW-0443">Lipid metabolism</keyword>
<dbReference type="BRENDA" id="3.1.1.14">
    <property type="organism ID" value="656"/>
</dbReference>
<protein>
    <submittedName>
        <fullName evidence="4">Chlorophyllase enzyme family protein</fullName>
    </submittedName>
</protein>
<dbReference type="GO" id="GO:0016042">
    <property type="term" value="P:lipid catabolic process"/>
    <property type="evidence" value="ECO:0007669"/>
    <property type="project" value="UniProtKB-KW"/>
</dbReference>
<dbReference type="KEGG" id="bmeg:BG04_602"/>
<dbReference type="Gene3D" id="3.40.50.1820">
    <property type="entry name" value="alpha/beta hydrolase"/>
    <property type="match status" value="1"/>
</dbReference>
<evidence type="ECO:0000256" key="3">
    <source>
        <dbReference type="ARBA" id="ARBA00023098"/>
    </source>
</evidence>
<dbReference type="InterPro" id="IPR016986">
    <property type="entry name" value="UCP031982_abhydr"/>
</dbReference>
<sequence length="299" mass="33434">MHIRKHERQAFYAGCQFVDMEDDGNEHGFPLLIMYPTYQEEQVEKMGPYTISAAQDAPLSNGSFPLVIISHGDGSTPLVYRTIAQFLARNGFIVGVPQHPFNNRENNTLSGTIDNLKNRPNHIRTIIDWFLKESSFSPSIKSNNISLIGHSMGGYTALAVAGGVPNSFPSESPDQKPYCLSVDHDKRVQSLILLAPATGWFREKGALEDVNIPILMITGEKDTITPSFHGEFVLNGVSDPEKVQHIVVENGGHFSFLSPFPDFMKSPSFLPSQDPEDFNRKEFHEDLQNTILNFLLHSF</sequence>
<organism evidence="4 5">
    <name type="scientific">Priestia megaterium (strain ATCC 14581 / DSM 32 / CCUG 1817 / JCM 2506 / NBRC 15308 / NCIMB 9376 / NCTC 10342 / NRRL B-14308 / VKM B-512 / Ford 19)</name>
    <name type="common">Bacillus megaterium</name>
    <dbReference type="NCBI Taxonomy" id="1348623"/>
    <lineage>
        <taxon>Bacteria</taxon>
        <taxon>Bacillati</taxon>
        <taxon>Bacillota</taxon>
        <taxon>Bacilli</taxon>
        <taxon>Bacillales</taxon>
        <taxon>Bacillaceae</taxon>
        <taxon>Priestia</taxon>
    </lineage>
</organism>
<dbReference type="Proteomes" id="UP000031829">
    <property type="component" value="Chromosome"/>
</dbReference>
<dbReference type="SUPFAM" id="SSF53474">
    <property type="entry name" value="alpha/beta-Hydrolases"/>
    <property type="match status" value="1"/>
</dbReference>
<dbReference type="Pfam" id="PF07224">
    <property type="entry name" value="Chlorophyllase"/>
    <property type="match status" value="1"/>
</dbReference>
<dbReference type="InterPro" id="IPR029058">
    <property type="entry name" value="AB_hydrolase_fold"/>
</dbReference>
<dbReference type="EMBL" id="CP009920">
    <property type="protein sequence ID" value="AJI21124.1"/>
    <property type="molecule type" value="Genomic_DNA"/>
</dbReference>
<keyword evidence="1" id="KW-0378">Hydrolase</keyword>
<evidence type="ECO:0000313" key="5">
    <source>
        <dbReference type="Proteomes" id="UP000031829"/>
    </source>
</evidence>
<dbReference type="PIRSF" id="PIRSF031982">
    <property type="entry name" value="UCP031982_abhydr"/>
    <property type="match status" value="1"/>
</dbReference>
<keyword evidence="2" id="KW-0442">Lipid degradation</keyword>
<accession>A0A0B6AMR7</accession>
<proteinExistence type="predicted"/>
<dbReference type="GO" id="GO:0003847">
    <property type="term" value="F:1-alkyl-2-acetylglycerophosphocholine esterase activity"/>
    <property type="evidence" value="ECO:0007669"/>
    <property type="project" value="TreeGrafter"/>
</dbReference>
<dbReference type="InterPro" id="IPR017395">
    <property type="entry name" value="Chlorophyllase-like"/>
</dbReference>
<dbReference type="RefSeq" id="WP_034649869.1">
    <property type="nucleotide sequence ID" value="NZ_BCVB01000012.1"/>
</dbReference>
<dbReference type="ESTHER" id="bacmb-a0a0b6amr7">
    <property type="family name" value="UCP031982"/>
</dbReference>
<dbReference type="HOGENOM" id="CLU_045366_0_0_9"/>
<name>A0A0B6AMR7_PRIM2</name>
<dbReference type="AlphaFoldDB" id="A0A0B6AMR7"/>
<evidence type="ECO:0000256" key="2">
    <source>
        <dbReference type="ARBA" id="ARBA00022963"/>
    </source>
</evidence>
<dbReference type="PANTHER" id="PTHR10272">
    <property type="entry name" value="PLATELET-ACTIVATING FACTOR ACETYLHYDROLASE"/>
    <property type="match status" value="1"/>
</dbReference>